<dbReference type="EMBL" id="AEDQ01000001">
    <property type="protein sequence ID" value="EFL44751.1"/>
    <property type="molecule type" value="Genomic_DNA"/>
</dbReference>
<keyword evidence="7" id="KW-1185">Reference proteome</keyword>
<feature type="region of interest" description="Disordered" evidence="3">
    <location>
        <begin position="612"/>
        <end position="652"/>
    </location>
</feature>
<feature type="domain" description="Mur ligase central" evidence="5">
    <location>
        <begin position="182"/>
        <end position="427"/>
    </location>
</feature>
<dbReference type="SUPFAM" id="SSF63418">
    <property type="entry name" value="MurE/MurF N-terminal domain"/>
    <property type="match status" value="1"/>
</dbReference>
<accession>A0ABP2J0J4</accession>
<evidence type="ECO:0000313" key="6">
    <source>
        <dbReference type="EMBL" id="EFL44751.1"/>
    </source>
</evidence>
<dbReference type="GO" id="GO:0016874">
    <property type="term" value="F:ligase activity"/>
    <property type="evidence" value="ECO:0007669"/>
    <property type="project" value="UniProtKB-KW"/>
</dbReference>
<reference evidence="6 7" key="1">
    <citation type="submission" date="2010-08" db="EMBL/GenBank/DDBJ databases">
        <authorList>
            <person name="Durkin A.S."/>
            <person name="Madupu R."/>
            <person name="Torralba M."/>
            <person name="Gillis M."/>
            <person name="Methe B."/>
            <person name="Sutton G."/>
            <person name="Nelson K.E."/>
        </authorList>
    </citation>
    <scope>NUCLEOTIDE SEQUENCE [LARGE SCALE GENOMIC DNA]</scope>
    <source>
        <strain evidence="6 7">PB189-T1-4</strain>
    </source>
</reference>
<dbReference type="RefSeq" id="WP_006303462.1">
    <property type="nucleotide sequence ID" value="NZ_AEDQ01000001.1"/>
</dbReference>
<dbReference type="PANTHER" id="PTHR23135:SF4">
    <property type="entry name" value="UDP-N-ACETYLMURAMOYL-L-ALANYL-D-GLUTAMATE--2,6-DIAMINOPIMELATE LIGASE MURE HOMOLOG, CHLOROPLASTIC"/>
    <property type="match status" value="1"/>
</dbReference>
<dbReference type="Gene3D" id="3.40.1190.10">
    <property type="entry name" value="Mur-like, catalytic domain"/>
    <property type="match status" value="1"/>
</dbReference>
<evidence type="ECO:0000259" key="4">
    <source>
        <dbReference type="Pfam" id="PF02875"/>
    </source>
</evidence>
<dbReference type="InterPro" id="IPR036565">
    <property type="entry name" value="Mur-like_cat_sf"/>
</dbReference>
<protein>
    <submittedName>
        <fullName evidence="6">UDP-N-acetylmuramoyl-L-alanyl-D-glutamate--2, 6-diaminopimelate ligase</fullName>
        <ecNumber evidence="6">6.3.2.-</ecNumber>
    </submittedName>
</protein>
<dbReference type="Gene3D" id="3.90.190.20">
    <property type="entry name" value="Mur ligase, C-terminal domain"/>
    <property type="match status" value="1"/>
</dbReference>
<gene>
    <name evidence="6" type="primary">murE</name>
    <name evidence="6" type="ORF">HMPREF9248_1251</name>
</gene>
<comment type="caution">
    <text evidence="6">The sequence shown here is derived from an EMBL/GenBank/DDBJ whole genome shotgun (WGS) entry which is preliminary data.</text>
</comment>
<dbReference type="Pfam" id="PF08245">
    <property type="entry name" value="Mur_ligase_M"/>
    <property type="match status" value="1"/>
</dbReference>
<dbReference type="InterPro" id="IPR004101">
    <property type="entry name" value="Mur_ligase_C"/>
</dbReference>
<keyword evidence="2" id="KW-0573">Peptidoglycan synthesis</keyword>
<dbReference type="SUPFAM" id="SSF53623">
    <property type="entry name" value="MurD-like peptide ligases, catalytic domain"/>
    <property type="match status" value="1"/>
</dbReference>
<dbReference type="PANTHER" id="PTHR23135">
    <property type="entry name" value="MUR LIGASE FAMILY MEMBER"/>
    <property type="match status" value="1"/>
</dbReference>
<dbReference type="InterPro" id="IPR036615">
    <property type="entry name" value="Mur_ligase_C_dom_sf"/>
</dbReference>
<comment type="pathway">
    <text evidence="2">Cell wall biogenesis; peptidoglycan biosynthesis.</text>
</comment>
<dbReference type="InterPro" id="IPR005761">
    <property type="entry name" value="UDP-N-AcMur-Glu-dNH2Pim_ligase"/>
</dbReference>
<organism evidence="6 7">
    <name type="scientific">Fannyhessea vaginae PB189-T1-4</name>
    <dbReference type="NCBI Taxonomy" id="866774"/>
    <lineage>
        <taxon>Bacteria</taxon>
        <taxon>Bacillati</taxon>
        <taxon>Actinomycetota</taxon>
        <taxon>Coriobacteriia</taxon>
        <taxon>Coriobacteriales</taxon>
        <taxon>Atopobiaceae</taxon>
        <taxon>Fannyhessea</taxon>
    </lineage>
</organism>
<evidence type="ECO:0000256" key="2">
    <source>
        <dbReference type="RuleBase" id="RU004135"/>
    </source>
</evidence>
<comment type="similarity">
    <text evidence="1">Belongs to the MurCDEF family. MurE subfamily.</text>
</comment>
<name>A0ABP2J0J4_9ACTN</name>
<keyword evidence="2" id="KW-0133">Cell shape</keyword>
<dbReference type="Pfam" id="PF02875">
    <property type="entry name" value="Mur_ligase_C"/>
    <property type="match status" value="1"/>
</dbReference>
<proteinExistence type="inferred from homology"/>
<dbReference type="Proteomes" id="UP000004431">
    <property type="component" value="Unassembled WGS sequence"/>
</dbReference>
<comment type="subcellular location">
    <subcellularLocation>
        <location evidence="2">Cytoplasm</location>
    </subcellularLocation>
</comment>
<dbReference type="SUPFAM" id="SSF53244">
    <property type="entry name" value="MurD-like peptide ligases, peptide-binding domain"/>
    <property type="match status" value="1"/>
</dbReference>
<keyword evidence="2" id="KW-0131">Cell cycle</keyword>
<evidence type="ECO:0000256" key="3">
    <source>
        <dbReference type="SAM" id="MobiDB-lite"/>
    </source>
</evidence>
<keyword evidence="2" id="KW-0132">Cell division</keyword>
<keyword evidence="6" id="KW-0436">Ligase</keyword>
<dbReference type="InterPro" id="IPR013221">
    <property type="entry name" value="Mur_ligase_cen"/>
</dbReference>
<evidence type="ECO:0000313" key="7">
    <source>
        <dbReference type="Proteomes" id="UP000004431"/>
    </source>
</evidence>
<sequence length="652" mass="69981">MMTTLDDIITLLAGKSLLVETRWLTGSTHGLPATDAQDASVQPQDAHMCTASAGTLACEKTSASAPAGIAGAATPAGASAHTCAYTSAQLTTPITGIDCNSQVAAPQHIFACKGAAFKAAYLAQALAQGACCYMCEANKARELADACPGATQLVVTDIRHAMAVCSPIAWGRPDKQLCCIGVTGTKGKSTTTYMLRSILEAHCAARGITSTHGASPVGIIGSISTYDGFINEKSTNTTPEAPDLWRHLHNAAAAKLAYMVLEISSQALKYERVYGLHLYASAFLNISRDHISPVEHPTFEDYFASKLTIFSYAKHSVVNLNSKHAARIANTACSCSDTHFCMVDVPKNDASADSAQADDARADSAQADEFTREELKALLNQYPCTRATDVTCARGGFAMRVSGMAQPVYIPMHGSFNAQNALVALTLARLVGVGDDAIVKGIAHTRVPGRMEFIPTTHPRIHGIVDYAHNRLSFQTFFASIRREFPSARIYAVFGCPGNKAFERRRDLPEIAGAYADEIILTKDDPGSEDTRTICEEMASHLPAHARYCIEPNRAQAIFDAVTDAHRAQVDSVICMLGKGHENTQHEAHGYSSYPSDARVYADAIAAVYEHGQEDQGDKGNQNAKDGCQDDHGGHSNQDNQDMCATRERNNR</sequence>
<dbReference type="EC" id="6.3.2.-" evidence="6"/>
<evidence type="ECO:0000256" key="1">
    <source>
        <dbReference type="ARBA" id="ARBA00005898"/>
    </source>
</evidence>
<dbReference type="NCBIfam" id="TIGR01085">
    <property type="entry name" value="murE"/>
    <property type="match status" value="1"/>
</dbReference>
<keyword evidence="2" id="KW-0961">Cell wall biogenesis/degradation</keyword>
<evidence type="ECO:0000259" key="5">
    <source>
        <dbReference type="Pfam" id="PF08245"/>
    </source>
</evidence>
<dbReference type="InterPro" id="IPR035911">
    <property type="entry name" value="MurE/MurF_N"/>
</dbReference>
<feature type="domain" description="Mur ligase C-terminal" evidence="4">
    <location>
        <begin position="449"/>
        <end position="580"/>
    </location>
</feature>
<dbReference type="Gene3D" id="3.40.1390.10">
    <property type="entry name" value="MurE/MurF, N-terminal domain"/>
    <property type="match status" value="1"/>
</dbReference>